<feature type="transmembrane region" description="Helical" evidence="13">
    <location>
        <begin position="254"/>
        <end position="272"/>
    </location>
</feature>
<keyword evidence="10" id="KW-0325">Glycoprotein</keyword>
<evidence type="ECO:0000256" key="2">
    <source>
        <dbReference type="ARBA" id="ARBA00022475"/>
    </source>
</evidence>
<sequence length="361" mass="41224">MNKVRVFRDQIPKGLIDQHKHSLLIRLFLPEMKDPLKKKNTMENEFMETVNHSSVTEFWLLGFSEFPELQFPLFTLFSLLYMMAVLGNLLVICIVYANRNLHIPMYFFLSNLSVIDVFSLTITVPKLLAILLTQSNRIPFNECILQMYCFFAFTETEFLLLGVMSYDRYVAICNPLRYSIIMNKRVCDLLAAASWVASLIDSLPHTVVISQFSFCDSNIINHFFCDFTALLKLSCTDTSILDTMTFVEGVVSGFTPFLLTLTSYVFIISTILKIHSREGKNKVFSTCSSHLTVLIMSYGAVLGVYMQPSSGNSMNSNKLPVIIYIVILPLLNPLIYSLRSKELNVALKKAISRRLTWLTTR</sequence>
<feature type="domain" description="G-protein coupled receptors family 1 profile" evidence="14">
    <location>
        <begin position="87"/>
        <end position="336"/>
    </location>
</feature>
<evidence type="ECO:0000313" key="15">
    <source>
        <dbReference type="Proteomes" id="UP000515156"/>
    </source>
</evidence>
<evidence type="ECO:0000256" key="5">
    <source>
        <dbReference type="ARBA" id="ARBA00022725"/>
    </source>
</evidence>
<evidence type="ECO:0000256" key="9">
    <source>
        <dbReference type="ARBA" id="ARBA00023170"/>
    </source>
</evidence>
<dbReference type="InterPro" id="IPR000725">
    <property type="entry name" value="Olfact_rcpt"/>
</dbReference>
<dbReference type="GeneID" id="115457019"/>
<dbReference type="InterPro" id="IPR017452">
    <property type="entry name" value="GPCR_Rhodpsn_7TM"/>
</dbReference>
<comment type="subcellular location">
    <subcellularLocation>
        <location evidence="1 13">Cell membrane</location>
        <topology evidence="1 13">Multi-pass membrane protein</topology>
    </subcellularLocation>
</comment>
<evidence type="ECO:0000256" key="10">
    <source>
        <dbReference type="ARBA" id="ARBA00023180"/>
    </source>
</evidence>
<dbReference type="OrthoDB" id="5967130at2759"/>
<reference evidence="16" key="1">
    <citation type="submission" date="2025-08" db="UniProtKB">
        <authorList>
            <consortium name="RefSeq"/>
        </authorList>
    </citation>
    <scope>IDENTIFICATION</scope>
</reference>
<dbReference type="Pfam" id="PF13853">
    <property type="entry name" value="7tm_4"/>
    <property type="match status" value="1"/>
</dbReference>
<protein>
    <recommendedName>
        <fullName evidence="13">Olfactory receptor</fullName>
    </recommendedName>
</protein>
<dbReference type="CDD" id="cd13954">
    <property type="entry name" value="7tmA_OR"/>
    <property type="match status" value="1"/>
</dbReference>
<dbReference type="PANTHER" id="PTHR26452">
    <property type="entry name" value="OLFACTORY RECEPTOR"/>
    <property type="match status" value="1"/>
</dbReference>
<feature type="transmembrane region" description="Helical" evidence="13">
    <location>
        <begin position="144"/>
        <end position="166"/>
    </location>
</feature>
<dbReference type="Proteomes" id="UP000515156">
    <property type="component" value="Chromosome 14"/>
</dbReference>
<dbReference type="GO" id="GO:0005886">
    <property type="term" value="C:plasma membrane"/>
    <property type="evidence" value="ECO:0007669"/>
    <property type="project" value="UniProtKB-SubCell"/>
</dbReference>
<evidence type="ECO:0000256" key="12">
    <source>
        <dbReference type="RuleBase" id="RU000688"/>
    </source>
</evidence>
<proteinExistence type="inferred from homology"/>
<keyword evidence="9 12" id="KW-0675">Receptor</keyword>
<keyword evidence="2 13" id="KW-1003">Cell membrane</keyword>
<feature type="transmembrane region" description="Helical" evidence="13">
    <location>
        <begin position="73"/>
        <end position="97"/>
    </location>
</feature>
<dbReference type="FunFam" id="1.20.1070.10:FF:000010">
    <property type="entry name" value="Olfactory receptor"/>
    <property type="match status" value="1"/>
</dbReference>
<accession>A0A6P7WPK8</accession>
<comment type="similarity">
    <text evidence="12">Belongs to the G-protein coupled receptor 1 family.</text>
</comment>
<keyword evidence="4 12" id="KW-0812">Transmembrane</keyword>
<evidence type="ECO:0000259" key="14">
    <source>
        <dbReference type="PROSITE" id="PS50262"/>
    </source>
</evidence>
<keyword evidence="7 12" id="KW-0297">G-protein coupled receptor</keyword>
<evidence type="ECO:0000256" key="6">
    <source>
        <dbReference type="ARBA" id="ARBA00022989"/>
    </source>
</evidence>
<dbReference type="PRINTS" id="PR00245">
    <property type="entry name" value="OLFACTORYR"/>
</dbReference>
<dbReference type="InterPro" id="IPR050516">
    <property type="entry name" value="Olfactory_GPCR"/>
</dbReference>
<dbReference type="PROSITE" id="PS50262">
    <property type="entry name" value="G_PROTEIN_RECEP_F1_2"/>
    <property type="match status" value="1"/>
</dbReference>
<dbReference type="AlphaFoldDB" id="A0A6P7WPK8"/>
<feature type="transmembrane region" description="Helical" evidence="13">
    <location>
        <begin position="319"/>
        <end position="338"/>
    </location>
</feature>
<evidence type="ECO:0000256" key="8">
    <source>
        <dbReference type="ARBA" id="ARBA00023136"/>
    </source>
</evidence>
<keyword evidence="11 12" id="KW-0807">Transducer</keyword>
<evidence type="ECO:0000313" key="16">
    <source>
        <dbReference type="RefSeq" id="XP_030042303.1"/>
    </source>
</evidence>
<keyword evidence="15" id="KW-1185">Reference proteome</keyword>
<gene>
    <name evidence="16" type="primary">LOC115457019</name>
</gene>
<keyword evidence="8 13" id="KW-0472">Membrane</keyword>
<keyword evidence="5 13" id="KW-0552">Olfaction</keyword>
<dbReference type="GO" id="GO:0004930">
    <property type="term" value="F:G protein-coupled receptor activity"/>
    <property type="evidence" value="ECO:0007669"/>
    <property type="project" value="UniProtKB-KW"/>
</dbReference>
<dbReference type="PRINTS" id="PR00237">
    <property type="entry name" value="GPCRRHODOPSN"/>
</dbReference>
<dbReference type="InParanoid" id="A0A6P7WPK8"/>
<dbReference type="GO" id="GO:0004984">
    <property type="term" value="F:olfactory receptor activity"/>
    <property type="evidence" value="ECO:0007669"/>
    <property type="project" value="InterPro"/>
</dbReference>
<evidence type="ECO:0000256" key="7">
    <source>
        <dbReference type="ARBA" id="ARBA00023040"/>
    </source>
</evidence>
<dbReference type="KEGG" id="muo:115457019"/>
<keyword evidence="6 13" id="KW-1133">Transmembrane helix</keyword>
<evidence type="ECO:0000256" key="13">
    <source>
        <dbReference type="RuleBase" id="RU363047"/>
    </source>
</evidence>
<feature type="transmembrane region" description="Helical" evidence="13">
    <location>
        <begin position="284"/>
        <end position="307"/>
    </location>
</feature>
<dbReference type="RefSeq" id="XP_030042303.1">
    <property type="nucleotide sequence ID" value="XM_030186443.1"/>
</dbReference>
<dbReference type="Gene3D" id="1.20.1070.10">
    <property type="entry name" value="Rhodopsin 7-helix transmembrane proteins"/>
    <property type="match status" value="1"/>
</dbReference>
<evidence type="ECO:0000256" key="4">
    <source>
        <dbReference type="ARBA" id="ARBA00022692"/>
    </source>
</evidence>
<feature type="transmembrane region" description="Helical" evidence="13">
    <location>
        <begin position="103"/>
        <end position="132"/>
    </location>
</feature>
<evidence type="ECO:0000256" key="1">
    <source>
        <dbReference type="ARBA" id="ARBA00004651"/>
    </source>
</evidence>
<evidence type="ECO:0000256" key="11">
    <source>
        <dbReference type="ARBA" id="ARBA00023224"/>
    </source>
</evidence>
<evidence type="ECO:0000256" key="3">
    <source>
        <dbReference type="ARBA" id="ARBA00022606"/>
    </source>
</evidence>
<dbReference type="SUPFAM" id="SSF81321">
    <property type="entry name" value="Family A G protein-coupled receptor-like"/>
    <property type="match status" value="1"/>
</dbReference>
<dbReference type="InterPro" id="IPR000276">
    <property type="entry name" value="GPCR_Rhodpsn"/>
</dbReference>
<keyword evidence="3 13" id="KW-0716">Sensory transduction</keyword>
<dbReference type="PROSITE" id="PS00237">
    <property type="entry name" value="G_PROTEIN_RECEP_F1_1"/>
    <property type="match status" value="1"/>
</dbReference>
<organism evidence="15 16">
    <name type="scientific">Microcaecilia unicolor</name>
    <dbReference type="NCBI Taxonomy" id="1415580"/>
    <lineage>
        <taxon>Eukaryota</taxon>
        <taxon>Metazoa</taxon>
        <taxon>Chordata</taxon>
        <taxon>Craniata</taxon>
        <taxon>Vertebrata</taxon>
        <taxon>Euteleostomi</taxon>
        <taxon>Amphibia</taxon>
        <taxon>Gymnophiona</taxon>
        <taxon>Siphonopidae</taxon>
        <taxon>Microcaecilia</taxon>
    </lineage>
</organism>
<name>A0A6P7WPK8_9AMPH</name>